<keyword evidence="2" id="KW-1185">Reference proteome</keyword>
<name>A0A328VLL1_9CHLR</name>
<comment type="caution">
    <text evidence="1">The sequence shown here is derived from an EMBL/GenBank/DDBJ whole genome shotgun (WGS) entry which is preliminary data.</text>
</comment>
<organism evidence="1 2">
    <name type="scientific">Thermogemmatispora tikiterensis</name>
    <dbReference type="NCBI Taxonomy" id="1825093"/>
    <lineage>
        <taxon>Bacteria</taxon>
        <taxon>Bacillati</taxon>
        <taxon>Chloroflexota</taxon>
        <taxon>Ktedonobacteria</taxon>
        <taxon>Thermogemmatisporales</taxon>
        <taxon>Thermogemmatisporaceae</taxon>
        <taxon>Thermogemmatispora</taxon>
    </lineage>
</organism>
<proteinExistence type="predicted"/>
<dbReference type="Proteomes" id="UP000248706">
    <property type="component" value="Unassembled WGS sequence"/>
</dbReference>
<evidence type="ECO:0000313" key="1">
    <source>
        <dbReference type="EMBL" id="RAQ95085.1"/>
    </source>
</evidence>
<protein>
    <submittedName>
        <fullName evidence="1">Uncharacterized protein</fullName>
    </submittedName>
</protein>
<reference evidence="1 2" key="1">
    <citation type="submission" date="2016-08" db="EMBL/GenBank/DDBJ databases">
        <title>Analysis of Carbohydrate Active Enzymes in Thermogemmatispora T81 Reveals Carbohydrate Degradation Ability.</title>
        <authorList>
            <person name="Tomazini A."/>
            <person name="Lal S."/>
            <person name="Stott M."/>
            <person name="Henrissat B."/>
            <person name="Polikarpov I."/>
            <person name="Sparling R."/>
            <person name="Levin D.B."/>
        </authorList>
    </citation>
    <scope>NUCLEOTIDE SEQUENCE [LARGE SCALE GENOMIC DNA]</scope>
    <source>
        <strain evidence="1 2">T81</strain>
    </source>
</reference>
<accession>A0A328VLL1</accession>
<evidence type="ECO:0000313" key="2">
    <source>
        <dbReference type="Proteomes" id="UP000248706"/>
    </source>
</evidence>
<gene>
    <name evidence="1" type="ORF">A4R35_06025</name>
</gene>
<dbReference type="EMBL" id="MCIF01000002">
    <property type="protein sequence ID" value="RAQ95085.1"/>
    <property type="molecule type" value="Genomic_DNA"/>
</dbReference>
<dbReference type="AlphaFoldDB" id="A0A328VLL1"/>
<sequence length="91" mass="10118">MESVRALKVNDGSDRSGSANPAFSILQALPLTKRLRIVDCCLTQASRQAGRHGDALGRKARACQRRRDWLEKARRQAPKLGLQPIIAARLR</sequence>